<dbReference type="Proteomes" id="UP000318010">
    <property type="component" value="Unassembled WGS sequence"/>
</dbReference>
<comment type="subcellular location">
    <subcellularLocation>
        <location evidence="1">Cell membrane</location>
        <topology evidence="1">Multi-pass membrane protein</topology>
    </subcellularLocation>
</comment>
<feature type="transmembrane region" description="Helical" evidence="8">
    <location>
        <begin position="42"/>
        <end position="62"/>
    </location>
</feature>
<evidence type="ECO:0000256" key="6">
    <source>
        <dbReference type="ARBA" id="ARBA00023136"/>
    </source>
</evidence>
<dbReference type="EMBL" id="VOEI01000006">
    <property type="protein sequence ID" value="TWR24636.1"/>
    <property type="molecule type" value="Genomic_DNA"/>
</dbReference>
<dbReference type="AlphaFoldDB" id="A0A563TZ55"/>
<dbReference type="GO" id="GO:0042121">
    <property type="term" value="P:alginic acid biosynthetic process"/>
    <property type="evidence" value="ECO:0007669"/>
    <property type="project" value="InterPro"/>
</dbReference>
<feature type="transmembrane region" description="Helical" evidence="8">
    <location>
        <begin position="328"/>
        <end position="345"/>
    </location>
</feature>
<dbReference type="GO" id="GO:0016746">
    <property type="term" value="F:acyltransferase activity"/>
    <property type="evidence" value="ECO:0007669"/>
    <property type="project" value="UniProtKB-KW"/>
</dbReference>
<dbReference type="Pfam" id="PF03062">
    <property type="entry name" value="MBOAT"/>
    <property type="match status" value="1"/>
</dbReference>
<dbReference type="PIRSF" id="PIRSF016636">
    <property type="entry name" value="AlgI_DltB"/>
    <property type="match status" value="1"/>
</dbReference>
<accession>A0A563TZ55</accession>
<feature type="transmembrane region" description="Helical" evidence="8">
    <location>
        <begin position="409"/>
        <end position="427"/>
    </location>
</feature>
<evidence type="ECO:0000256" key="5">
    <source>
        <dbReference type="ARBA" id="ARBA00022989"/>
    </source>
</evidence>
<feature type="transmembrane region" description="Helical" evidence="8">
    <location>
        <begin position="305"/>
        <end position="322"/>
    </location>
</feature>
<comment type="similarity">
    <text evidence="2 7">Belongs to the membrane-bound acyltransferase family.</text>
</comment>
<dbReference type="RefSeq" id="WP_146272896.1">
    <property type="nucleotide sequence ID" value="NZ_VOEI01000006.1"/>
</dbReference>
<evidence type="ECO:0000313" key="10">
    <source>
        <dbReference type="Proteomes" id="UP000318010"/>
    </source>
</evidence>
<sequence length="472" mass="55867">MSFNSFEYLFFLPVVFILYWKLRSYSQQNFFLLAANYFFYGWFSVKFLLLIFFCSYADFLLGLRIYENKKYRKLFLSLSIVMNLGLLFIFKYYNFFIQNSVELLGYFHLKPDLLLLNIIQPIGLSFFTFQTMGYNIDIYHGKLKPTKNVIVFLNFTSFFPQMFAGPIERGNDLIPQFERKRIFDYELAADGMRQILYGLFKKMVIADKLAVNVNYIFLNYRSLSSAELLLGGIFFYIQIYCDFSGYSDIAIGTGKLLGIKLSTNFRTPFFSKTPREAWSRWNMTLTAWFRDYVYMPMLYKNRSSTLWRIFCTLVLLMLIGFWHGPNWTFIVFGLLNGLYFIPHIISKRNTGLRRKLLYIRQQPALSGVSIFLLFLLGSVTTVFFRSPDVTSAINYIRRLFGLNIGEPPLFLLKLTPLLIIFLAWEWFQRQNDFQFNVTSFGKPIRIGLYYLVAFLILLFGIFVDQTFIYFHF</sequence>
<keyword evidence="5 8" id="KW-1133">Transmembrane helix</keyword>
<evidence type="ECO:0000256" key="7">
    <source>
        <dbReference type="PIRNR" id="PIRNR016636"/>
    </source>
</evidence>
<gene>
    <name evidence="9" type="ORF">FPZ42_16205</name>
</gene>
<keyword evidence="10" id="KW-1185">Reference proteome</keyword>
<keyword evidence="6 7" id="KW-0472">Membrane</keyword>
<evidence type="ECO:0000256" key="3">
    <source>
        <dbReference type="ARBA" id="ARBA00022475"/>
    </source>
</evidence>
<keyword evidence="4 8" id="KW-0812">Transmembrane</keyword>
<dbReference type="GO" id="GO:0005886">
    <property type="term" value="C:plasma membrane"/>
    <property type="evidence" value="ECO:0007669"/>
    <property type="project" value="UniProtKB-SubCell"/>
</dbReference>
<dbReference type="OrthoDB" id="9805788at2"/>
<comment type="caution">
    <text evidence="9">The sequence shown here is derived from an EMBL/GenBank/DDBJ whole genome shotgun (WGS) entry which is preliminary data.</text>
</comment>
<protein>
    <submittedName>
        <fullName evidence="9">MBOAT family protein</fullName>
    </submittedName>
</protein>
<dbReference type="InterPro" id="IPR004299">
    <property type="entry name" value="MBOAT_fam"/>
</dbReference>
<dbReference type="PANTHER" id="PTHR13285:SF18">
    <property type="entry name" value="PROTEIN-CYSTEINE N-PALMITOYLTRANSFERASE RASP"/>
    <property type="match status" value="1"/>
</dbReference>
<evidence type="ECO:0000313" key="9">
    <source>
        <dbReference type="EMBL" id="TWR24636.1"/>
    </source>
</evidence>
<evidence type="ECO:0000256" key="2">
    <source>
        <dbReference type="ARBA" id="ARBA00010323"/>
    </source>
</evidence>
<feature type="transmembrane region" description="Helical" evidence="8">
    <location>
        <begin position="5"/>
        <end position="22"/>
    </location>
</feature>
<organism evidence="9 10">
    <name type="scientific">Mucilaginibacter achroorhodeus</name>
    <dbReference type="NCBI Taxonomy" id="2599294"/>
    <lineage>
        <taxon>Bacteria</taxon>
        <taxon>Pseudomonadati</taxon>
        <taxon>Bacteroidota</taxon>
        <taxon>Sphingobacteriia</taxon>
        <taxon>Sphingobacteriales</taxon>
        <taxon>Sphingobacteriaceae</taxon>
        <taxon>Mucilaginibacter</taxon>
    </lineage>
</organism>
<keyword evidence="3 7" id="KW-1003">Cell membrane</keyword>
<feature type="transmembrane region" description="Helical" evidence="8">
    <location>
        <begin position="448"/>
        <end position="470"/>
    </location>
</feature>
<reference evidence="9 10" key="1">
    <citation type="submission" date="2019-07" db="EMBL/GenBank/DDBJ databases">
        <authorList>
            <person name="Kim J."/>
        </authorList>
    </citation>
    <scope>NUCLEOTIDE SEQUENCE [LARGE SCALE GENOMIC DNA]</scope>
    <source>
        <strain evidence="9 10">MJ1a</strain>
    </source>
</reference>
<dbReference type="InterPro" id="IPR051085">
    <property type="entry name" value="MB_O-acyltransferase"/>
</dbReference>
<dbReference type="PIRSF" id="PIRSF500217">
    <property type="entry name" value="AlgI"/>
    <property type="match status" value="1"/>
</dbReference>
<keyword evidence="7" id="KW-0012">Acyltransferase</keyword>
<dbReference type="PANTHER" id="PTHR13285">
    <property type="entry name" value="ACYLTRANSFERASE"/>
    <property type="match status" value="1"/>
</dbReference>
<keyword evidence="7" id="KW-0808">Transferase</keyword>
<feature type="transmembrane region" description="Helical" evidence="8">
    <location>
        <begin position="113"/>
        <end position="134"/>
    </location>
</feature>
<feature type="transmembrane region" description="Helical" evidence="8">
    <location>
        <begin position="365"/>
        <end position="384"/>
    </location>
</feature>
<name>A0A563TZ55_9SPHI</name>
<proteinExistence type="inferred from homology"/>
<evidence type="ECO:0000256" key="1">
    <source>
        <dbReference type="ARBA" id="ARBA00004651"/>
    </source>
</evidence>
<dbReference type="InterPro" id="IPR024194">
    <property type="entry name" value="Ac/AlaTfrase_AlgI/DltB"/>
</dbReference>
<feature type="transmembrane region" description="Helical" evidence="8">
    <location>
        <begin position="74"/>
        <end position="93"/>
    </location>
</feature>
<evidence type="ECO:0000256" key="8">
    <source>
        <dbReference type="SAM" id="Phobius"/>
    </source>
</evidence>
<dbReference type="InterPro" id="IPR028362">
    <property type="entry name" value="AlgI"/>
</dbReference>
<evidence type="ECO:0000256" key="4">
    <source>
        <dbReference type="ARBA" id="ARBA00022692"/>
    </source>
</evidence>